<feature type="transmembrane region" description="Helical" evidence="1">
    <location>
        <begin position="156"/>
        <end position="189"/>
    </location>
</feature>
<organism evidence="3 4">
    <name type="scientific">Toxocara canis</name>
    <name type="common">Canine roundworm</name>
    <dbReference type="NCBI Taxonomy" id="6265"/>
    <lineage>
        <taxon>Eukaryota</taxon>
        <taxon>Metazoa</taxon>
        <taxon>Ecdysozoa</taxon>
        <taxon>Nematoda</taxon>
        <taxon>Chromadorea</taxon>
        <taxon>Rhabditida</taxon>
        <taxon>Spirurina</taxon>
        <taxon>Ascaridomorpha</taxon>
        <taxon>Ascaridoidea</taxon>
        <taxon>Toxocaridae</taxon>
        <taxon>Toxocara</taxon>
    </lineage>
</organism>
<keyword evidence="1" id="KW-0472">Membrane</keyword>
<sequence length="213" mass="23165">MRLSHTHVIIEILVKSVGCSTSFGTIAVSLTPSIGHASKRRDHRRPKLAGQLTDEHAKHATLALVTKTPALSGSKVGVKKGSHISPSINPNRTATGSDYIRIRGGQFIADKSIKADVERAMRIPFVVGVVVVCPFWSSLWWWYALSGRRCGGDMPFLVVVVVVCALSGRRCGGGMPSMVVVVVVCPLCVERRRIRKANLWLFLAKKIEAVGLD</sequence>
<accession>A0A183V6W4</accession>
<dbReference type="AlphaFoldDB" id="A0A183V6W4"/>
<keyword evidence="3" id="KW-1185">Reference proteome</keyword>
<reference evidence="4" key="1">
    <citation type="submission" date="2016-06" db="UniProtKB">
        <authorList>
            <consortium name="WormBaseParasite"/>
        </authorList>
    </citation>
    <scope>IDENTIFICATION</scope>
</reference>
<dbReference type="WBParaSite" id="TCNE_0001648501-mRNA-1">
    <property type="protein sequence ID" value="TCNE_0001648501-mRNA-1"/>
    <property type="gene ID" value="TCNE_0001648501"/>
</dbReference>
<evidence type="ECO:0000256" key="1">
    <source>
        <dbReference type="SAM" id="Phobius"/>
    </source>
</evidence>
<feature type="transmembrane region" description="Helical" evidence="1">
    <location>
        <begin position="123"/>
        <end position="144"/>
    </location>
</feature>
<keyword evidence="1" id="KW-1133">Transmembrane helix</keyword>
<dbReference type="Proteomes" id="UP000050794">
    <property type="component" value="Unassembled WGS sequence"/>
</dbReference>
<protein>
    <submittedName>
        <fullName evidence="4">Transmembrane protein</fullName>
    </submittedName>
</protein>
<evidence type="ECO:0000313" key="2">
    <source>
        <dbReference type="EMBL" id="VDM47805.1"/>
    </source>
</evidence>
<reference evidence="2 3" key="2">
    <citation type="submission" date="2018-11" db="EMBL/GenBank/DDBJ databases">
        <authorList>
            <consortium name="Pathogen Informatics"/>
        </authorList>
    </citation>
    <scope>NUCLEOTIDE SEQUENCE [LARGE SCALE GENOMIC DNA]</scope>
</reference>
<evidence type="ECO:0000313" key="3">
    <source>
        <dbReference type="Proteomes" id="UP000050794"/>
    </source>
</evidence>
<name>A0A183V6W4_TOXCA</name>
<evidence type="ECO:0000313" key="4">
    <source>
        <dbReference type="WBParaSite" id="TCNE_0001648501-mRNA-1"/>
    </source>
</evidence>
<dbReference type="EMBL" id="UYWY01023636">
    <property type="protein sequence ID" value="VDM47805.1"/>
    <property type="molecule type" value="Genomic_DNA"/>
</dbReference>
<proteinExistence type="predicted"/>
<gene>
    <name evidence="2" type="ORF">TCNE_LOCUS16484</name>
</gene>
<keyword evidence="1" id="KW-0812">Transmembrane</keyword>